<evidence type="ECO:0000313" key="2">
    <source>
        <dbReference type="EMBL" id="NMM46384.1"/>
    </source>
</evidence>
<dbReference type="AlphaFoldDB" id="A0A7Y0E359"/>
<name>A0A7Y0E359_9PROT</name>
<dbReference type="RefSeq" id="WP_169626743.1">
    <property type="nucleotide sequence ID" value="NZ_JABBNT010000005.1"/>
</dbReference>
<dbReference type="Pfam" id="PF10090">
    <property type="entry name" value="HPTransfase"/>
    <property type="match status" value="1"/>
</dbReference>
<protein>
    <recommendedName>
        <fullName evidence="1">Histidine phosphotransferase ChpT C-terminal domain-containing protein</fullName>
    </recommendedName>
</protein>
<dbReference type="Gene3D" id="3.30.565.10">
    <property type="entry name" value="Histidine kinase-like ATPase, C-terminal domain"/>
    <property type="match status" value="1"/>
</dbReference>
<evidence type="ECO:0000313" key="3">
    <source>
        <dbReference type="Proteomes" id="UP000539372"/>
    </source>
</evidence>
<dbReference type="InterPro" id="IPR036890">
    <property type="entry name" value="HATPase_C_sf"/>
</dbReference>
<accession>A0A7Y0E359</accession>
<proteinExistence type="predicted"/>
<organism evidence="2 3">
    <name type="scientific">Pacificispira spongiicola</name>
    <dbReference type="NCBI Taxonomy" id="2729598"/>
    <lineage>
        <taxon>Bacteria</taxon>
        <taxon>Pseudomonadati</taxon>
        <taxon>Pseudomonadota</taxon>
        <taxon>Alphaproteobacteria</taxon>
        <taxon>Rhodospirillales</taxon>
        <taxon>Rhodospirillaceae</taxon>
        <taxon>Pacificispira</taxon>
    </lineage>
</organism>
<reference evidence="2 3" key="1">
    <citation type="submission" date="2020-04" db="EMBL/GenBank/DDBJ databases">
        <title>Rhodospirillaceae bacterium KN72 isolated from deep sea.</title>
        <authorList>
            <person name="Zhang D.-C."/>
        </authorList>
    </citation>
    <scope>NUCLEOTIDE SEQUENCE [LARGE SCALE GENOMIC DNA]</scope>
    <source>
        <strain evidence="2 3">KN72</strain>
    </source>
</reference>
<gene>
    <name evidence="2" type="ORF">HH303_17970</name>
</gene>
<comment type="caution">
    <text evidence="2">The sequence shown here is derived from an EMBL/GenBank/DDBJ whole genome shotgun (WGS) entry which is preliminary data.</text>
</comment>
<dbReference type="InterPro" id="IPR018762">
    <property type="entry name" value="ChpT_C"/>
</dbReference>
<dbReference type="Gene3D" id="1.10.287.130">
    <property type="match status" value="1"/>
</dbReference>
<feature type="domain" description="Histidine phosphotransferase ChpT C-terminal" evidence="1">
    <location>
        <begin position="85"/>
        <end position="205"/>
    </location>
</feature>
<evidence type="ECO:0000259" key="1">
    <source>
        <dbReference type="Pfam" id="PF10090"/>
    </source>
</evidence>
<dbReference type="Proteomes" id="UP000539372">
    <property type="component" value="Unassembled WGS sequence"/>
</dbReference>
<keyword evidence="3" id="KW-1185">Reference proteome</keyword>
<dbReference type="EMBL" id="JABBNT010000005">
    <property type="protein sequence ID" value="NMM46384.1"/>
    <property type="molecule type" value="Genomic_DNA"/>
</dbReference>
<sequence length="219" mass="23046">MTSNTDAARLSLVSDLVASRMAHELVGPIGAISNGFELLEELGADAGEDVMGLVRESTRQAGARLRFYRLAYGRAGRSVSNVFQLKAAAAEFFQGATKHELSWPLPPILPSLPDGAGRLALVLSELGIDVLPRGGLVKVDTDDDSCRVSAEGAGATLSPEIVAALTFCSSAEPQDGDPQFEARHAHALLAGVIAADGGWTLSWAAIEGRIEFTVEFART</sequence>